<dbReference type="AlphaFoldDB" id="A0A177K8Q3"/>
<gene>
    <name evidence="2" type="ORF">AYL44_13775</name>
</gene>
<dbReference type="InterPro" id="IPR014457">
    <property type="entry name" value="UCP010260"/>
</dbReference>
<reference evidence="2 3" key="1">
    <citation type="submission" date="2016-02" db="EMBL/GenBank/DDBJ databases">
        <authorList>
            <person name="Wen L."/>
            <person name="He K."/>
            <person name="Yang H."/>
        </authorList>
    </citation>
    <scope>NUCLEOTIDE SEQUENCE [LARGE SCALE GENOMIC DNA]</scope>
    <source>
        <strain evidence="2 3">CD11_3</strain>
    </source>
</reference>
<dbReference type="InterPro" id="IPR018960">
    <property type="entry name" value="DUF1990"/>
</dbReference>
<evidence type="ECO:0000313" key="2">
    <source>
        <dbReference type="EMBL" id="OAH49205.1"/>
    </source>
</evidence>
<sequence length="164" mass="18638">MTRTRPAEEVWTDPGRGFRRWETSVVLGTRAEAWEWATTQVLRWGVKTRSGFSVEPAAKVARGDRPVITARPFGLAIREPVEVVDVVETSTRVGFAYRTLPGHPVSGEEAFIVHQEGGVVLLTIRSLTRPAERAGWRLLYPVLLVAQRIARRRYRRALRVRPVR</sequence>
<dbReference type="EMBL" id="LSTV01000005">
    <property type="protein sequence ID" value="OAH49205.1"/>
    <property type="molecule type" value="Genomic_DNA"/>
</dbReference>
<dbReference type="PANTHER" id="PTHR34202">
    <property type="entry name" value="UPF0548 PROTEIN"/>
    <property type="match status" value="1"/>
</dbReference>
<dbReference type="Pfam" id="PF09348">
    <property type="entry name" value="DUF1990"/>
    <property type="match status" value="1"/>
</dbReference>
<dbReference type="PIRSF" id="PIRSF010260">
    <property type="entry name" value="UCP010260"/>
    <property type="match status" value="1"/>
</dbReference>
<organism evidence="2 3">
    <name type="scientific">Microbacterium oleivorans</name>
    <dbReference type="NCBI Taxonomy" id="273677"/>
    <lineage>
        <taxon>Bacteria</taxon>
        <taxon>Bacillati</taxon>
        <taxon>Actinomycetota</taxon>
        <taxon>Actinomycetes</taxon>
        <taxon>Micrococcales</taxon>
        <taxon>Microbacteriaceae</taxon>
        <taxon>Microbacterium</taxon>
    </lineage>
</organism>
<proteinExistence type="predicted"/>
<evidence type="ECO:0000313" key="3">
    <source>
        <dbReference type="Proteomes" id="UP000076998"/>
    </source>
</evidence>
<dbReference type="OrthoDB" id="120660at2"/>
<dbReference type="PANTHER" id="PTHR34202:SF1">
    <property type="entry name" value="UPF0548 PROTEIN"/>
    <property type="match status" value="1"/>
</dbReference>
<name>A0A177K8Q3_9MICO</name>
<protein>
    <recommendedName>
        <fullName evidence="1">DUF1990 domain-containing protein</fullName>
    </recommendedName>
</protein>
<accession>A0A177K8Q3</accession>
<evidence type="ECO:0000259" key="1">
    <source>
        <dbReference type="Pfam" id="PF09348"/>
    </source>
</evidence>
<feature type="domain" description="DUF1990" evidence="1">
    <location>
        <begin position="14"/>
        <end position="156"/>
    </location>
</feature>
<comment type="caution">
    <text evidence="2">The sequence shown here is derived from an EMBL/GenBank/DDBJ whole genome shotgun (WGS) entry which is preliminary data.</text>
</comment>
<dbReference type="Proteomes" id="UP000076998">
    <property type="component" value="Unassembled WGS sequence"/>
</dbReference>